<reference evidence="1 2" key="1">
    <citation type="submission" date="2014-04" db="EMBL/GenBank/DDBJ databases">
        <title>A comprehensive comparison of genomes of Erythrobacter spp. strains.</title>
        <authorList>
            <person name="Zheng Q."/>
        </authorList>
    </citation>
    <scope>NUCLEOTIDE SEQUENCE [LARGE SCALE GENOMIC DNA]</scope>
    <source>
        <strain evidence="1 2">DSM 6997</strain>
    </source>
</reference>
<comment type="caution">
    <text evidence="1">The sequence shown here is derived from an EMBL/GenBank/DDBJ whole genome shotgun (WGS) entry which is preliminary data.</text>
</comment>
<dbReference type="STRING" id="1044.EH31_01105"/>
<organism evidence="1 2">
    <name type="scientific">Erythrobacter longus</name>
    <dbReference type="NCBI Taxonomy" id="1044"/>
    <lineage>
        <taxon>Bacteria</taxon>
        <taxon>Pseudomonadati</taxon>
        <taxon>Pseudomonadota</taxon>
        <taxon>Alphaproteobacteria</taxon>
        <taxon>Sphingomonadales</taxon>
        <taxon>Erythrobacteraceae</taxon>
        <taxon>Erythrobacter/Porphyrobacter group</taxon>
        <taxon>Erythrobacter</taxon>
    </lineage>
</organism>
<dbReference type="EMBL" id="JMIW01000001">
    <property type="protein sequence ID" value="KEO91290.1"/>
    <property type="molecule type" value="Genomic_DNA"/>
</dbReference>
<proteinExistence type="predicted"/>
<dbReference type="RefSeq" id="WP_034957582.1">
    <property type="nucleotide sequence ID" value="NZ_JMIW01000001.1"/>
</dbReference>
<name>A0A074MEV1_ERYLO</name>
<dbReference type="Proteomes" id="UP000027647">
    <property type="component" value="Unassembled WGS sequence"/>
</dbReference>
<evidence type="ECO:0000313" key="1">
    <source>
        <dbReference type="EMBL" id="KEO91290.1"/>
    </source>
</evidence>
<sequence length="237" mass="25950">MSISHDPLDEASLDLVTPDGGGADQLGEILASVRQKRVWVEFVRDGLTFDLTGLAPGLTADFPQVFHRFDLKQLPEQADYEVLHLTPGHHLAGGERLIPIAQGLLGLARDLVDHFDELDCVVWPPSASAIGHQFFESVVTAWLEGGPFPALGLTAFRETVDGALQSEGLDYWIGQEVRIEPPLSADKVTATRLGVRLINQLVLVGGIEQSERVVAPDGTNLVMRTSRNGKFVRVWRE</sequence>
<dbReference type="AlphaFoldDB" id="A0A074MEV1"/>
<protein>
    <submittedName>
        <fullName evidence="1">Uncharacterized protein</fullName>
    </submittedName>
</protein>
<accession>A0A074MEV1</accession>
<gene>
    <name evidence="1" type="ORF">EH31_01105</name>
</gene>
<dbReference type="eggNOG" id="ENOG5031BCH">
    <property type="taxonomic scope" value="Bacteria"/>
</dbReference>
<keyword evidence="2" id="KW-1185">Reference proteome</keyword>
<evidence type="ECO:0000313" key="2">
    <source>
        <dbReference type="Proteomes" id="UP000027647"/>
    </source>
</evidence>